<organism evidence="2 3">
    <name type="scientific">Actinoalloteichus caeruleus DSM 43889</name>
    <dbReference type="NCBI Taxonomy" id="1120930"/>
    <lineage>
        <taxon>Bacteria</taxon>
        <taxon>Bacillati</taxon>
        <taxon>Actinomycetota</taxon>
        <taxon>Actinomycetes</taxon>
        <taxon>Pseudonocardiales</taxon>
        <taxon>Pseudonocardiaceae</taxon>
        <taxon>Actinoalloteichus</taxon>
        <taxon>Actinoalloteichus cyanogriseus</taxon>
    </lineage>
</organism>
<feature type="compositionally biased region" description="Low complexity" evidence="1">
    <location>
        <begin position="142"/>
        <end position="152"/>
    </location>
</feature>
<protein>
    <recommendedName>
        <fullName evidence="4">HEPN domain-containing protein</fullName>
    </recommendedName>
</protein>
<keyword evidence="3" id="KW-1185">Reference proteome</keyword>
<evidence type="ECO:0000313" key="2">
    <source>
        <dbReference type="EMBL" id="MCP2333094.1"/>
    </source>
</evidence>
<dbReference type="EMBL" id="AUBJ02000001">
    <property type="protein sequence ID" value="MCP2333094.1"/>
    <property type="molecule type" value="Genomic_DNA"/>
</dbReference>
<proteinExistence type="predicted"/>
<accession>A0ABT1JLC3</accession>
<evidence type="ECO:0008006" key="4">
    <source>
        <dbReference type="Google" id="ProtNLM"/>
    </source>
</evidence>
<dbReference type="Proteomes" id="UP000791080">
    <property type="component" value="Unassembled WGS sequence"/>
</dbReference>
<evidence type="ECO:0000313" key="3">
    <source>
        <dbReference type="Proteomes" id="UP000791080"/>
    </source>
</evidence>
<gene>
    <name evidence="2" type="ORF">G443_003364</name>
</gene>
<dbReference type="RefSeq" id="WP_253860231.1">
    <property type="nucleotide sequence ID" value="NZ_AUBJ02000001.1"/>
</dbReference>
<evidence type="ECO:0000256" key="1">
    <source>
        <dbReference type="SAM" id="MobiDB-lite"/>
    </source>
</evidence>
<sequence length="201" mass="22135">MSDTEDVPAGRALGLARALAAGRFGLGPGVALRGSAFLGRYALEQVLNQLWVRADLPLRTDGRPTTRSRLLVLGELHPEIATPMNRAWQGLSRACHLHAYELTPTVGEIRYLLGLVEEVLVSTRMPSAHDKPGREVPGTGEAVPRVAVAARRGSGPPEAEPRRHRRSEDPTSGPRSRHARPHLDVGQIRWCAFPRRRHARR</sequence>
<name>A0ABT1JLC3_ACTCY</name>
<reference evidence="2 3" key="1">
    <citation type="submission" date="2022-06" db="EMBL/GenBank/DDBJ databases">
        <title>Genomic Encyclopedia of Type Strains, Phase I: the one thousand microbial genomes (KMG-I) project.</title>
        <authorList>
            <person name="Kyrpides N."/>
        </authorList>
    </citation>
    <scope>NUCLEOTIDE SEQUENCE [LARGE SCALE GENOMIC DNA]</scope>
    <source>
        <strain evidence="2 3">DSM 43889</strain>
    </source>
</reference>
<feature type="region of interest" description="Disordered" evidence="1">
    <location>
        <begin position="126"/>
        <end position="183"/>
    </location>
</feature>
<comment type="caution">
    <text evidence="2">The sequence shown here is derived from an EMBL/GenBank/DDBJ whole genome shotgun (WGS) entry which is preliminary data.</text>
</comment>